<name>A0ABW2JYG2_9BACI</name>
<protein>
    <submittedName>
        <fullName evidence="2">DUF6933 domain-containing protein</fullName>
    </submittedName>
</protein>
<organism evidence="2 3">
    <name type="scientific">Halobacillus campisalis</name>
    <dbReference type="NCBI Taxonomy" id="435909"/>
    <lineage>
        <taxon>Bacteria</taxon>
        <taxon>Bacillati</taxon>
        <taxon>Bacillota</taxon>
        <taxon>Bacilli</taxon>
        <taxon>Bacillales</taxon>
        <taxon>Bacillaceae</taxon>
        <taxon>Halobacillus</taxon>
    </lineage>
</organism>
<reference evidence="3" key="1">
    <citation type="journal article" date="2019" name="Int. J. Syst. Evol. Microbiol.">
        <title>The Global Catalogue of Microorganisms (GCM) 10K type strain sequencing project: providing services to taxonomists for standard genome sequencing and annotation.</title>
        <authorList>
            <consortium name="The Broad Institute Genomics Platform"/>
            <consortium name="The Broad Institute Genome Sequencing Center for Infectious Disease"/>
            <person name="Wu L."/>
            <person name="Ma J."/>
        </authorList>
    </citation>
    <scope>NUCLEOTIDE SEQUENCE [LARGE SCALE GENOMIC DNA]</scope>
    <source>
        <strain evidence="3">CCUG 73951</strain>
    </source>
</reference>
<dbReference type="Proteomes" id="UP001596494">
    <property type="component" value="Unassembled WGS sequence"/>
</dbReference>
<sequence>MFVIGTTEKLYKEINKKTEAVTKYEEVPAIYKWQANLITINRRKCLIIMNNETGINLVLFGLRKQQFENLDNVIKGSLKQLLQLIKVEDQIIDQLLQEADPLVYTEADHPEVLEMMDQVKLLVEEATDGLNYEDIDAAEINYVSNAELLYSPTGNPPVEALREYYNK</sequence>
<proteinExistence type="predicted"/>
<gene>
    <name evidence="2" type="ORF">ACFQMN_01280</name>
</gene>
<comment type="caution">
    <text evidence="2">The sequence shown here is derived from an EMBL/GenBank/DDBJ whole genome shotgun (WGS) entry which is preliminary data.</text>
</comment>
<evidence type="ECO:0000313" key="2">
    <source>
        <dbReference type="EMBL" id="MFC7319515.1"/>
    </source>
</evidence>
<dbReference type="Pfam" id="PF22016">
    <property type="entry name" value="DUF6933"/>
    <property type="match status" value="1"/>
</dbReference>
<feature type="domain" description="DUF6933" evidence="1">
    <location>
        <begin position="4"/>
        <end position="146"/>
    </location>
</feature>
<dbReference type="InterPro" id="IPR053864">
    <property type="entry name" value="DUF6933"/>
</dbReference>
<dbReference type="RefSeq" id="WP_289216257.1">
    <property type="nucleotide sequence ID" value="NZ_JAPVRC010000005.1"/>
</dbReference>
<dbReference type="EMBL" id="JBHTBY010000001">
    <property type="protein sequence ID" value="MFC7319515.1"/>
    <property type="molecule type" value="Genomic_DNA"/>
</dbReference>
<evidence type="ECO:0000259" key="1">
    <source>
        <dbReference type="Pfam" id="PF22016"/>
    </source>
</evidence>
<accession>A0ABW2JYG2</accession>
<evidence type="ECO:0000313" key="3">
    <source>
        <dbReference type="Proteomes" id="UP001596494"/>
    </source>
</evidence>
<keyword evidence="3" id="KW-1185">Reference proteome</keyword>